<sequence>MEGALAGVKVLDLSNFLAAPMSAMFLADFGADVLKVERPGKGDEVRYWGENKEGVGLYYKVINRNKKSVTLDLHTPLGVEAVKRLAADVDIVIENYRTGTLEKWGLGYDTLKDLNPGLIMLRITGFGQTGPYRDRPGFGTLAEAYAGYAQISGHPDGPPLLPGFGLADSTTGVMAAFLAMVALAEKRRSGRGQYIDLAIYETLLTLIGPHVINFDQLGLVQRREGSRLPFTAPRNTYRTRDDKWVTVGGSAQSAFINICETLEIPELVRDPRFSDNRQRLRHVQALDEALQAAIARFDLDDLLARSAARRCTMSPVNDVAQIFADPHIRERGNIRAVYDDELGCELRMQDVVGKLSASPGAIRHPGPRLGQHNREILVERLGYDEAELARAGIVLDDPGDTRTRTSAGTGPAAPHLEGDDDAAA</sequence>
<dbReference type="OrthoDB" id="5294844at2"/>
<dbReference type="PANTHER" id="PTHR48207">
    <property type="entry name" value="SUCCINATE--HYDROXYMETHYLGLUTARATE COA-TRANSFERASE"/>
    <property type="match status" value="1"/>
</dbReference>
<dbReference type="Gene3D" id="3.30.1540.10">
    <property type="entry name" value="formyl-coa transferase, domain 3"/>
    <property type="match status" value="1"/>
</dbReference>
<keyword evidence="4" id="KW-1185">Reference proteome</keyword>
<dbReference type="InterPro" id="IPR050483">
    <property type="entry name" value="CoA-transferase_III_domain"/>
</dbReference>
<comment type="caution">
    <text evidence="3">The sequence shown here is derived from an EMBL/GenBank/DDBJ whole genome shotgun (WGS) entry which is preliminary data.</text>
</comment>
<dbReference type="InterPro" id="IPR023606">
    <property type="entry name" value="CoA-Trfase_III_dom_1_sf"/>
</dbReference>
<dbReference type="AlphaFoldDB" id="A0A261UP05"/>
<proteinExistence type="predicted"/>
<accession>A0A261UP05</accession>
<evidence type="ECO:0000313" key="4">
    <source>
        <dbReference type="Proteomes" id="UP000215767"/>
    </source>
</evidence>
<dbReference type="EMBL" id="NEVS01000004">
    <property type="protein sequence ID" value="OZI63000.1"/>
    <property type="molecule type" value="Genomic_DNA"/>
</dbReference>
<dbReference type="Gene3D" id="3.40.50.10540">
    <property type="entry name" value="Crotonobetainyl-coa:carnitine coa-transferase, domain 1"/>
    <property type="match status" value="1"/>
</dbReference>
<dbReference type="InterPro" id="IPR003673">
    <property type="entry name" value="CoA-Trfase_fam_III"/>
</dbReference>
<name>A0A261UP05_9BORD</name>
<reference evidence="4" key="1">
    <citation type="submission" date="2017-05" db="EMBL/GenBank/DDBJ databases">
        <title>Complete and WGS of Bordetella genogroups.</title>
        <authorList>
            <person name="Spilker T."/>
            <person name="Lipuma J."/>
        </authorList>
    </citation>
    <scope>NUCLEOTIDE SEQUENCE [LARGE SCALE GENOMIC DNA]</scope>
    <source>
        <strain evidence="4">AU8856</strain>
    </source>
</reference>
<dbReference type="Pfam" id="PF02515">
    <property type="entry name" value="CoA_transf_3"/>
    <property type="match status" value="1"/>
</dbReference>
<protein>
    <recommendedName>
        <fullName evidence="5">CoA transferase</fullName>
    </recommendedName>
</protein>
<evidence type="ECO:0000256" key="2">
    <source>
        <dbReference type="SAM" id="MobiDB-lite"/>
    </source>
</evidence>
<keyword evidence="1" id="KW-0808">Transferase</keyword>
<dbReference type="InterPro" id="IPR044855">
    <property type="entry name" value="CoA-Trfase_III_dom3_sf"/>
</dbReference>
<feature type="region of interest" description="Disordered" evidence="2">
    <location>
        <begin position="394"/>
        <end position="424"/>
    </location>
</feature>
<dbReference type="PANTHER" id="PTHR48207:SF3">
    <property type="entry name" value="SUCCINATE--HYDROXYMETHYLGLUTARATE COA-TRANSFERASE"/>
    <property type="match status" value="1"/>
</dbReference>
<dbReference type="Proteomes" id="UP000215767">
    <property type="component" value="Unassembled WGS sequence"/>
</dbReference>
<organism evidence="3 4">
    <name type="scientific">Bordetella genomosp. 11</name>
    <dbReference type="NCBI Taxonomy" id="1416808"/>
    <lineage>
        <taxon>Bacteria</taxon>
        <taxon>Pseudomonadati</taxon>
        <taxon>Pseudomonadota</taxon>
        <taxon>Betaproteobacteria</taxon>
        <taxon>Burkholderiales</taxon>
        <taxon>Alcaligenaceae</taxon>
        <taxon>Bordetella</taxon>
    </lineage>
</organism>
<dbReference type="SUPFAM" id="SSF89796">
    <property type="entry name" value="CoA-transferase family III (CaiB/BaiF)"/>
    <property type="match status" value="1"/>
</dbReference>
<evidence type="ECO:0000256" key="1">
    <source>
        <dbReference type="ARBA" id="ARBA00022679"/>
    </source>
</evidence>
<evidence type="ECO:0008006" key="5">
    <source>
        <dbReference type="Google" id="ProtNLM"/>
    </source>
</evidence>
<dbReference type="GO" id="GO:0008410">
    <property type="term" value="F:CoA-transferase activity"/>
    <property type="evidence" value="ECO:0007669"/>
    <property type="project" value="TreeGrafter"/>
</dbReference>
<gene>
    <name evidence="3" type="ORF">CAL28_28215</name>
</gene>
<evidence type="ECO:0000313" key="3">
    <source>
        <dbReference type="EMBL" id="OZI63000.1"/>
    </source>
</evidence>